<comment type="subcellular location">
    <subcellularLocation>
        <location evidence="6">Cell membrane</location>
        <topology evidence="6">Multi-pass membrane protein</topology>
    </subcellularLocation>
    <subcellularLocation>
        <location evidence="1">Membrane</location>
    </subcellularLocation>
</comment>
<evidence type="ECO:0000256" key="6">
    <source>
        <dbReference type="RuleBase" id="RU363076"/>
    </source>
</evidence>
<evidence type="ECO:0000313" key="7">
    <source>
        <dbReference type="EMBL" id="GGO71793.1"/>
    </source>
</evidence>
<dbReference type="CDD" id="cd06662">
    <property type="entry name" value="SURF1"/>
    <property type="match status" value="1"/>
</dbReference>
<evidence type="ECO:0000256" key="3">
    <source>
        <dbReference type="ARBA" id="ARBA00022692"/>
    </source>
</evidence>
<evidence type="ECO:0000256" key="4">
    <source>
        <dbReference type="ARBA" id="ARBA00022989"/>
    </source>
</evidence>
<organism evidence="7 8">
    <name type="scientific">Bowmanella pacifica</name>
    <dbReference type="NCBI Taxonomy" id="502051"/>
    <lineage>
        <taxon>Bacteria</taxon>
        <taxon>Pseudomonadati</taxon>
        <taxon>Pseudomonadota</taxon>
        <taxon>Gammaproteobacteria</taxon>
        <taxon>Alteromonadales</taxon>
        <taxon>Alteromonadaceae</taxon>
        <taxon>Bowmanella</taxon>
    </lineage>
</organism>
<accession>A0A917Z0Q4</accession>
<dbReference type="Pfam" id="PF02104">
    <property type="entry name" value="SURF1"/>
    <property type="match status" value="1"/>
</dbReference>
<keyword evidence="3 6" id="KW-0812">Transmembrane</keyword>
<dbReference type="Proteomes" id="UP000606935">
    <property type="component" value="Unassembled WGS sequence"/>
</dbReference>
<evidence type="ECO:0000313" key="8">
    <source>
        <dbReference type="Proteomes" id="UP000606935"/>
    </source>
</evidence>
<dbReference type="PANTHER" id="PTHR23427">
    <property type="entry name" value="SURFEIT LOCUS PROTEIN"/>
    <property type="match status" value="1"/>
</dbReference>
<dbReference type="RefSeq" id="WP_188696496.1">
    <property type="nucleotide sequence ID" value="NZ_BMLS01000004.1"/>
</dbReference>
<evidence type="ECO:0000256" key="2">
    <source>
        <dbReference type="ARBA" id="ARBA00007165"/>
    </source>
</evidence>
<sequence>MLLRLRALPLLAALLALVAIIIMLRLGFWQLARAEQKQVREQQLEQRLALQPLSLQDINRQVGDVADFPVQVSGTFNTNRILLWDNRVVKGQVGYEVLVPMATNYGEVLINLGWLKAPALREQLPAIALPTHRLTLDGMIVVPGHNPISREVLESGWPKRIQQPDLSYVADILQLDILPYVVQVSNTTQFGFQNNWRPVVMPAEKHLAYAVQWFGLALACLIVTLVAITKQRKKHGKSISP</sequence>
<keyword evidence="6" id="KW-1003">Cell membrane</keyword>
<dbReference type="InterPro" id="IPR002994">
    <property type="entry name" value="Surf1/Shy1"/>
</dbReference>
<keyword evidence="5 6" id="KW-0472">Membrane</keyword>
<dbReference type="GO" id="GO:0005886">
    <property type="term" value="C:plasma membrane"/>
    <property type="evidence" value="ECO:0007669"/>
    <property type="project" value="UniProtKB-SubCell"/>
</dbReference>
<reference evidence="7" key="1">
    <citation type="journal article" date="2014" name="Int. J. Syst. Evol. Microbiol.">
        <title>Complete genome sequence of Corynebacterium casei LMG S-19264T (=DSM 44701T), isolated from a smear-ripened cheese.</title>
        <authorList>
            <consortium name="US DOE Joint Genome Institute (JGI-PGF)"/>
            <person name="Walter F."/>
            <person name="Albersmeier A."/>
            <person name="Kalinowski J."/>
            <person name="Ruckert C."/>
        </authorList>
    </citation>
    <scope>NUCLEOTIDE SEQUENCE</scope>
    <source>
        <strain evidence="7">CGMCC 1.7086</strain>
    </source>
</reference>
<comment type="similarity">
    <text evidence="2 6">Belongs to the SURF1 family.</text>
</comment>
<dbReference type="InterPro" id="IPR045214">
    <property type="entry name" value="Surf1/Surf4"/>
</dbReference>
<dbReference type="EMBL" id="BMLS01000004">
    <property type="protein sequence ID" value="GGO71793.1"/>
    <property type="molecule type" value="Genomic_DNA"/>
</dbReference>
<evidence type="ECO:0000256" key="5">
    <source>
        <dbReference type="ARBA" id="ARBA00023136"/>
    </source>
</evidence>
<proteinExistence type="inferred from homology"/>
<comment type="caution">
    <text evidence="7">The sequence shown here is derived from an EMBL/GenBank/DDBJ whole genome shotgun (WGS) entry which is preliminary data.</text>
</comment>
<dbReference type="PROSITE" id="PS50895">
    <property type="entry name" value="SURF1"/>
    <property type="match status" value="1"/>
</dbReference>
<keyword evidence="4 6" id="KW-1133">Transmembrane helix</keyword>
<gene>
    <name evidence="7" type="ORF">GCM10010982_28440</name>
</gene>
<reference evidence="7" key="2">
    <citation type="submission" date="2020-09" db="EMBL/GenBank/DDBJ databases">
        <authorList>
            <person name="Sun Q."/>
            <person name="Zhou Y."/>
        </authorList>
    </citation>
    <scope>NUCLEOTIDE SEQUENCE</scope>
    <source>
        <strain evidence="7">CGMCC 1.7086</strain>
    </source>
</reference>
<comment type="caution">
    <text evidence="6">Lacks conserved residue(s) required for the propagation of feature annotation.</text>
</comment>
<keyword evidence="8" id="KW-1185">Reference proteome</keyword>
<name>A0A917Z0Q4_9ALTE</name>
<evidence type="ECO:0000256" key="1">
    <source>
        <dbReference type="ARBA" id="ARBA00004370"/>
    </source>
</evidence>
<dbReference type="PANTHER" id="PTHR23427:SF2">
    <property type="entry name" value="SURFEIT LOCUS PROTEIN 1"/>
    <property type="match status" value="1"/>
</dbReference>
<dbReference type="AlphaFoldDB" id="A0A917Z0Q4"/>
<feature type="transmembrane region" description="Helical" evidence="6">
    <location>
        <begin position="207"/>
        <end position="228"/>
    </location>
</feature>
<protein>
    <recommendedName>
        <fullName evidence="6">SURF1-like protein</fullName>
    </recommendedName>
</protein>